<accession>A0A369CH69</accession>
<dbReference type="EMBL" id="QPJY01000003">
    <property type="protein sequence ID" value="RCX31184.1"/>
    <property type="molecule type" value="Genomic_DNA"/>
</dbReference>
<dbReference type="Pfam" id="PF05048">
    <property type="entry name" value="NosD"/>
    <property type="match status" value="2"/>
</dbReference>
<proteinExistence type="predicted"/>
<feature type="chain" id="PRO_5016976155" evidence="1">
    <location>
        <begin position="25"/>
        <end position="406"/>
    </location>
</feature>
<comment type="caution">
    <text evidence="3">The sequence shown here is derived from an EMBL/GenBank/DDBJ whole genome shotgun (WGS) entry which is preliminary data.</text>
</comment>
<dbReference type="SUPFAM" id="SSF51126">
    <property type="entry name" value="Pectin lyase-like"/>
    <property type="match status" value="1"/>
</dbReference>
<dbReference type="NCBIfam" id="TIGR03804">
    <property type="entry name" value="para_beta_helix"/>
    <property type="match status" value="2"/>
</dbReference>
<dbReference type="AlphaFoldDB" id="A0A369CH69"/>
<feature type="domain" description="Periplasmic copper-binding protein NosD beta helix" evidence="2">
    <location>
        <begin position="152"/>
        <end position="341"/>
    </location>
</feature>
<dbReference type="InterPro" id="IPR022441">
    <property type="entry name" value="Para_beta_helix_rpt-2"/>
</dbReference>
<evidence type="ECO:0000313" key="4">
    <source>
        <dbReference type="Proteomes" id="UP000252707"/>
    </source>
</evidence>
<protein>
    <submittedName>
        <fullName evidence="3">Nitrous oxidase accessory protein</fullName>
    </submittedName>
</protein>
<gene>
    <name evidence="3" type="ORF">DFQ59_103148</name>
</gene>
<feature type="domain" description="Periplasmic copper-binding protein NosD beta helix" evidence="2">
    <location>
        <begin position="67"/>
        <end position="150"/>
    </location>
</feature>
<evidence type="ECO:0000259" key="2">
    <source>
        <dbReference type="Pfam" id="PF05048"/>
    </source>
</evidence>
<evidence type="ECO:0000313" key="3">
    <source>
        <dbReference type="EMBL" id="RCX31184.1"/>
    </source>
</evidence>
<keyword evidence="1" id="KW-0732">Signal</keyword>
<name>A0A369CH69_9GAMM</name>
<dbReference type="SMART" id="SM00710">
    <property type="entry name" value="PbH1"/>
    <property type="match status" value="8"/>
</dbReference>
<organism evidence="3 4">
    <name type="scientific">Thioalbus denitrificans</name>
    <dbReference type="NCBI Taxonomy" id="547122"/>
    <lineage>
        <taxon>Bacteria</taxon>
        <taxon>Pseudomonadati</taxon>
        <taxon>Pseudomonadota</taxon>
        <taxon>Gammaproteobacteria</taxon>
        <taxon>Chromatiales</taxon>
        <taxon>Ectothiorhodospiraceae</taxon>
        <taxon>Thioalbus</taxon>
    </lineage>
</organism>
<sequence>MNVRHSWLPLLALWSLLFAGPARALPPLQIYVAITPPGGVLRLDPGTYGGPAVIDKPITIDGGGEVTLDGQGEGTVLTIRSDGVTVKGMRITHSGNGYDAVDGGVWVEDSDGVVLEDLVIDDVLHGISLQQSDNATVRGNRITSRDVGLSLRGDGIRLWNSHDNLIENNEVVRVRDIVLTNSSGNRLIGNTIRDGRIAIEFIYSPENSAEHNLISGNITGIFSLYSDDLSIRGNRIQNVRKVPGIALAFKESSQVVVEENEILHCAVGLEANSPVYPENLLYIRHNHFAYNDIAMYFYGEKGGHLIHDNRFEENFLPVAVTVFSTVLDNDWRGNYWDDYEGFDRDDDGIGDKPYEVYLYADRIWLDRPMIRFFRRSPVLELVDFMERLAPFSDPPMILRDPAPRVR</sequence>
<dbReference type="Gene3D" id="2.160.20.10">
    <property type="entry name" value="Single-stranded right-handed beta-helix, Pectin lyase-like"/>
    <property type="match status" value="1"/>
</dbReference>
<dbReference type="NCBIfam" id="TIGR04247">
    <property type="entry name" value="NosD_copper_fam"/>
    <property type="match status" value="1"/>
</dbReference>
<dbReference type="InterPro" id="IPR026464">
    <property type="entry name" value="NosD_copper_fam"/>
</dbReference>
<reference evidence="3 4" key="1">
    <citation type="submission" date="2018-07" db="EMBL/GenBank/DDBJ databases">
        <title>Genomic Encyclopedia of Type Strains, Phase IV (KMG-IV): sequencing the most valuable type-strain genomes for metagenomic binning, comparative biology and taxonomic classification.</title>
        <authorList>
            <person name="Goeker M."/>
        </authorList>
    </citation>
    <scope>NUCLEOTIDE SEQUENCE [LARGE SCALE GENOMIC DNA]</scope>
    <source>
        <strain evidence="3 4">DSM 26407</strain>
    </source>
</reference>
<dbReference type="InterPro" id="IPR011050">
    <property type="entry name" value="Pectin_lyase_fold/virulence"/>
</dbReference>
<keyword evidence="4" id="KW-1185">Reference proteome</keyword>
<dbReference type="Proteomes" id="UP000252707">
    <property type="component" value="Unassembled WGS sequence"/>
</dbReference>
<dbReference type="InterPro" id="IPR006626">
    <property type="entry name" value="PbH1"/>
</dbReference>
<evidence type="ECO:0000256" key="1">
    <source>
        <dbReference type="SAM" id="SignalP"/>
    </source>
</evidence>
<feature type="signal peptide" evidence="1">
    <location>
        <begin position="1"/>
        <end position="24"/>
    </location>
</feature>
<dbReference type="InterPro" id="IPR012334">
    <property type="entry name" value="Pectin_lyas_fold"/>
</dbReference>
<dbReference type="InterPro" id="IPR007742">
    <property type="entry name" value="NosD_dom"/>
</dbReference>